<dbReference type="GO" id="GO:0005975">
    <property type="term" value="P:carbohydrate metabolic process"/>
    <property type="evidence" value="ECO:0007669"/>
    <property type="project" value="InterPro"/>
</dbReference>
<dbReference type="InterPro" id="IPR017853">
    <property type="entry name" value="GH"/>
</dbReference>
<accession>A0A101I9J3</accession>
<proteinExistence type="predicted"/>
<keyword evidence="2 6" id="KW-0326">Glycosidase</keyword>
<dbReference type="InterPro" id="IPR045857">
    <property type="entry name" value="O16G_dom_2"/>
</dbReference>
<feature type="domain" description="Glycosyl hydrolase family 13 catalytic" evidence="3">
    <location>
        <begin position="12"/>
        <end position="387"/>
    </location>
</feature>
<evidence type="ECO:0000313" key="7">
    <source>
        <dbReference type="Proteomes" id="UP000054260"/>
    </source>
</evidence>
<reference evidence="6" key="1">
    <citation type="journal article" date="2015" name="MBio">
        <title>Genome-resolved metagenomic analysis reveals roles for candidate phyla and other microbial community members in biogeochemical transformations in oil reservoirs.</title>
        <authorList>
            <person name="Hu P."/>
            <person name="Tom L."/>
            <person name="Singh A."/>
            <person name="Thomas B.C."/>
            <person name="Baker B.J."/>
            <person name="Piceno Y.M."/>
            <person name="Andersen G.L."/>
            <person name="Banfield J.F."/>
        </authorList>
    </citation>
    <scope>NUCLEOTIDE SEQUENCE [LARGE SCALE GENOMIC DNA]</scope>
    <source>
        <strain evidence="5">46_47</strain>
        <strain evidence="6">46_70</strain>
    </source>
</reference>
<dbReference type="GO" id="GO:0016798">
    <property type="term" value="F:hydrolase activity, acting on glycosyl bonds"/>
    <property type="evidence" value="ECO:0007669"/>
    <property type="project" value="UniProtKB-KW"/>
</dbReference>
<dbReference type="InterPro" id="IPR006047">
    <property type="entry name" value="GH13_cat_dom"/>
</dbReference>
<evidence type="ECO:0000313" key="6">
    <source>
        <dbReference type="EMBL" id="KUK91158.1"/>
    </source>
</evidence>
<protein>
    <submittedName>
        <fullName evidence="4">Alpha amylase</fullName>
    </submittedName>
    <submittedName>
        <fullName evidence="6">Glycosidase</fullName>
    </submittedName>
</protein>
<dbReference type="SUPFAM" id="SSF51445">
    <property type="entry name" value="(Trans)glycosidases"/>
    <property type="match status" value="1"/>
</dbReference>
<dbReference type="InterPro" id="IPR013780">
    <property type="entry name" value="Glyco_hydro_b"/>
</dbReference>
<dbReference type="AlphaFoldDB" id="A0A101I9J3"/>
<name>A0A101I9J3_9BACT</name>
<dbReference type="PATRIC" id="fig|1236046.5.peg.1018"/>
<dbReference type="SUPFAM" id="SSF51011">
    <property type="entry name" value="Glycosyl hydrolase domain"/>
    <property type="match status" value="1"/>
</dbReference>
<evidence type="ECO:0000259" key="3">
    <source>
        <dbReference type="SMART" id="SM00642"/>
    </source>
</evidence>
<dbReference type="PANTHER" id="PTHR10357">
    <property type="entry name" value="ALPHA-AMYLASE FAMILY MEMBER"/>
    <property type="match status" value="1"/>
</dbReference>
<dbReference type="Gene3D" id="3.90.400.10">
    <property type="entry name" value="Oligo-1,6-glucosidase, Domain 2"/>
    <property type="match status" value="1"/>
</dbReference>
<dbReference type="Pfam" id="PF00128">
    <property type="entry name" value="Alpha-amylase"/>
    <property type="match status" value="1"/>
</dbReference>
<evidence type="ECO:0000256" key="1">
    <source>
        <dbReference type="ARBA" id="ARBA00022801"/>
    </source>
</evidence>
<dbReference type="EMBL" id="LGGH01000007">
    <property type="protein sequence ID" value="KUK68551.1"/>
    <property type="molecule type" value="Genomic_DNA"/>
</dbReference>
<keyword evidence="1" id="KW-0378">Hydrolase</keyword>
<dbReference type="Gene3D" id="3.20.20.80">
    <property type="entry name" value="Glycosidases"/>
    <property type="match status" value="1"/>
</dbReference>
<evidence type="ECO:0000256" key="2">
    <source>
        <dbReference type="ARBA" id="ARBA00023295"/>
    </source>
</evidence>
<gene>
    <name evidence="4" type="ORF">DIT26_04040</name>
    <name evidence="5" type="ORF">XD86_0104</name>
    <name evidence="6" type="ORF">XE02_0191</name>
</gene>
<reference evidence="4 9" key="3">
    <citation type="journal article" date="2018" name="Nat. Biotechnol.">
        <title>A standardized bacterial taxonomy based on genome phylogeny substantially revises the tree of life.</title>
        <authorList>
            <person name="Parks D.H."/>
            <person name="Chuvochina M."/>
            <person name="Waite D.W."/>
            <person name="Rinke C."/>
            <person name="Skarshewski A."/>
            <person name="Chaumeil P.A."/>
            <person name="Hugenholtz P."/>
        </authorList>
    </citation>
    <scope>NUCLEOTIDE SEQUENCE [LARGE SCALE GENOMIC DNA]</scope>
    <source>
        <strain evidence="4">UBA9905</strain>
    </source>
</reference>
<dbReference type="CDD" id="cd11338">
    <property type="entry name" value="AmyAc_CMD"/>
    <property type="match status" value="1"/>
</dbReference>
<sequence length="495" mass="56522">MSDLHKDAIVYQIFPDRFNIGRGKNVFQKKQDGNYSLPKQRVRRWDEKPFPSTDGSHQYDFWGGDLIGITEKLDYIKQLGANAVYLNPIFWAHTNHKYDTIDYFTIDPDLGSEDEFIVLLDEAHRKGIRVILDGVFNHVGTSGKWLNRLGIFDRPGAEQGNEKFMSYFFKGEKGLRGWMDSDNLIELNLENPELAQIIYDGENSAVSYWLKRGIDGWRLDVAYDLGPRILKALVHSAKTTRPDSSLIGEIWNYPGDWPEKSGLDGLMNYYFRLVIWEVFNGYLSGRDALQIIKDAIRDAGLEFVSKSWTVLSSHDVPRLRNELGSFERISAALTLQYCLPGIPLIYYGEEIGMEGGNDPENRAPMEWENIHIGRKTLELYRKLNSIRQRKTSLRSGDFKPLTSSDGSLVSFKRINGAIDDLVVCVVNPTGNIVRSRIFLQEGFLMNGTEMKDMVTGKVFKASFGTISVELKPYEGLILEPVISRSNTHYTPYKRI</sequence>
<dbReference type="Gene3D" id="2.60.40.1180">
    <property type="entry name" value="Golgi alpha-mannosidase II"/>
    <property type="match status" value="1"/>
</dbReference>
<dbReference type="PANTHER" id="PTHR10357:SF210">
    <property type="entry name" value="MALTODEXTRIN GLUCOSIDASE"/>
    <property type="match status" value="1"/>
</dbReference>
<dbReference type="EMBL" id="DQBS01000099">
    <property type="protein sequence ID" value="HCO69746.1"/>
    <property type="molecule type" value="Genomic_DNA"/>
</dbReference>
<organism evidence="6 8">
    <name type="scientific">Mesotoga infera</name>
    <dbReference type="NCBI Taxonomy" id="1236046"/>
    <lineage>
        <taxon>Bacteria</taxon>
        <taxon>Thermotogati</taxon>
        <taxon>Thermotogota</taxon>
        <taxon>Thermotogae</taxon>
        <taxon>Kosmotogales</taxon>
        <taxon>Kosmotogaceae</taxon>
        <taxon>Mesotoga</taxon>
    </lineage>
</organism>
<dbReference type="Proteomes" id="UP000055014">
    <property type="component" value="Unassembled WGS sequence"/>
</dbReference>
<evidence type="ECO:0000313" key="9">
    <source>
        <dbReference type="Proteomes" id="UP000264215"/>
    </source>
</evidence>
<dbReference type="Proteomes" id="UP000264215">
    <property type="component" value="Unassembled WGS sequence"/>
</dbReference>
<dbReference type="Proteomes" id="UP000054260">
    <property type="component" value="Unassembled WGS sequence"/>
</dbReference>
<evidence type="ECO:0000313" key="8">
    <source>
        <dbReference type="Proteomes" id="UP000055014"/>
    </source>
</evidence>
<reference evidence="7 8" key="2">
    <citation type="journal article" date="2015" name="MBio">
        <title>Genome-Resolved Metagenomic Analysis Reveals Roles for Candidate Phyla and Other Microbial Community Members in Biogeochemical Transformations in Oil Reservoirs.</title>
        <authorList>
            <person name="Hu P."/>
            <person name="Tom L."/>
            <person name="Singh A."/>
            <person name="Thomas B.C."/>
            <person name="Baker B.J."/>
            <person name="Piceno Y.M."/>
            <person name="Andersen G.L."/>
            <person name="Banfield J.F."/>
        </authorList>
    </citation>
    <scope>NUCLEOTIDE SEQUENCE [LARGE SCALE GENOMIC DNA]</scope>
</reference>
<dbReference type="SMART" id="SM00642">
    <property type="entry name" value="Aamy"/>
    <property type="match status" value="1"/>
</dbReference>
<dbReference type="EMBL" id="LGGW01000008">
    <property type="protein sequence ID" value="KUK91158.1"/>
    <property type="molecule type" value="Genomic_DNA"/>
</dbReference>
<evidence type="ECO:0000313" key="5">
    <source>
        <dbReference type="EMBL" id="KUK68551.1"/>
    </source>
</evidence>
<evidence type="ECO:0000313" key="4">
    <source>
        <dbReference type="EMBL" id="HCO69746.1"/>
    </source>
</evidence>
<comment type="caution">
    <text evidence="6">The sequence shown here is derived from an EMBL/GenBank/DDBJ whole genome shotgun (WGS) entry which is preliminary data.</text>
</comment>